<keyword evidence="2" id="KW-1185">Reference proteome</keyword>
<gene>
    <name evidence="1" type="ORF">PQU96_14335</name>
</gene>
<dbReference type="EMBL" id="JAQQLE010000014">
    <property type="protein sequence ID" value="MDC7715291.1"/>
    <property type="molecule type" value="Genomic_DNA"/>
</dbReference>
<evidence type="ECO:0000313" key="1">
    <source>
        <dbReference type="EMBL" id="MDC7715291.1"/>
    </source>
</evidence>
<dbReference type="Pfam" id="PF03692">
    <property type="entry name" value="CxxCxxCC"/>
    <property type="match status" value="1"/>
</dbReference>
<evidence type="ECO:0000313" key="2">
    <source>
        <dbReference type="Proteomes" id="UP001222030"/>
    </source>
</evidence>
<proteinExistence type="predicted"/>
<dbReference type="Proteomes" id="UP001222030">
    <property type="component" value="Unassembled WGS sequence"/>
</dbReference>
<dbReference type="RefSeq" id="WP_272773086.1">
    <property type="nucleotide sequence ID" value="NZ_JAQQLE010000014.1"/>
</dbReference>
<comment type="caution">
    <text evidence="1">The sequence shown here is derived from an EMBL/GenBank/DDBJ whole genome shotgun (WGS) entry which is preliminary data.</text>
</comment>
<organism evidence="1 2">
    <name type="scientific">Vogesella margarita</name>
    <dbReference type="NCBI Taxonomy" id="2984199"/>
    <lineage>
        <taxon>Bacteria</taxon>
        <taxon>Pseudomonadati</taxon>
        <taxon>Pseudomonadota</taxon>
        <taxon>Betaproteobacteria</taxon>
        <taxon>Neisseriales</taxon>
        <taxon>Chromobacteriaceae</taxon>
        <taxon>Vogesella</taxon>
    </lineage>
</organism>
<accession>A0ABT5IRU9</accession>
<sequence>MSVSHSACQDCGACCASFRVSFYWAEADDGGGTVPAGLTERRDAFHRCMRGTWSATPRCIALQGEVGRGVSCRIYPLRSSACRELHEGSPQCHRARQRWGLPPLERDAGSQAA</sequence>
<protein>
    <submittedName>
        <fullName evidence="1">YkgJ family cysteine cluster protein</fullName>
    </submittedName>
</protein>
<name>A0ABT5IRU9_9NEIS</name>
<dbReference type="InterPro" id="IPR005358">
    <property type="entry name" value="Puta_zinc/iron-chelating_dom"/>
</dbReference>
<reference evidence="1 2" key="1">
    <citation type="submission" date="2023-01" db="EMBL/GenBank/DDBJ databases">
        <title>Novel species of the genus Vogesella isolated from rivers.</title>
        <authorList>
            <person name="Lu H."/>
        </authorList>
    </citation>
    <scope>NUCLEOTIDE SEQUENCE [LARGE SCALE GENOMIC DNA]</scope>
    <source>
        <strain evidence="1 2">LYT5W</strain>
    </source>
</reference>